<dbReference type="Pfam" id="PF00849">
    <property type="entry name" value="PseudoU_synth_2"/>
    <property type="match status" value="1"/>
</dbReference>
<dbReference type="Gene3D" id="3.30.70.1560">
    <property type="entry name" value="Alpha-L RNA-binding motif"/>
    <property type="match status" value="1"/>
</dbReference>
<dbReference type="SUPFAM" id="SSF55174">
    <property type="entry name" value="Alpha-L RNA-binding motif"/>
    <property type="match status" value="1"/>
</dbReference>
<protein>
    <recommendedName>
        <fullName evidence="5">Pseudouridine synthase</fullName>
        <ecNumber evidence="5">5.4.99.-</ecNumber>
    </recommendedName>
</protein>
<evidence type="ECO:0000259" key="6">
    <source>
        <dbReference type="SMART" id="SM00363"/>
    </source>
</evidence>
<dbReference type="InterPro" id="IPR042092">
    <property type="entry name" value="PsdUridine_s_RsuA/RluB/E/F_cat"/>
</dbReference>
<dbReference type="InterPro" id="IPR020094">
    <property type="entry name" value="TruA/RsuA/RluB/E/F_N"/>
</dbReference>
<dbReference type="Proteomes" id="UP000614200">
    <property type="component" value="Unassembled WGS sequence"/>
</dbReference>
<dbReference type="PANTHER" id="PTHR47683:SF4">
    <property type="entry name" value="PSEUDOURIDINE SYNTHASE"/>
    <property type="match status" value="1"/>
</dbReference>
<dbReference type="EC" id="5.4.99.-" evidence="5"/>
<proteinExistence type="inferred from homology"/>
<keyword evidence="8" id="KW-1185">Reference proteome</keyword>
<evidence type="ECO:0000256" key="2">
    <source>
        <dbReference type="ARBA" id="ARBA00022884"/>
    </source>
</evidence>
<evidence type="ECO:0000256" key="3">
    <source>
        <dbReference type="ARBA" id="ARBA00023235"/>
    </source>
</evidence>
<dbReference type="PANTHER" id="PTHR47683">
    <property type="entry name" value="PSEUDOURIDINE SYNTHASE FAMILY PROTEIN-RELATED"/>
    <property type="match status" value="1"/>
</dbReference>
<comment type="caution">
    <text evidence="7">The sequence shown here is derived from an EMBL/GenBank/DDBJ whole genome shotgun (WGS) entry which is preliminary data.</text>
</comment>
<reference evidence="7 8" key="1">
    <citation type="submission" date="2020-11" db="EMBL/GenBank/DDBJ databases">
        <title>Fusibacter basophilias sp. nov.</title>
        <authorList>
            <person name="Qiu D."/>
        </authorList>
    </citation>
    <scope>NUCLEOTIDE SEQUENCE [LARGE SCALE GENOMIC DNA]</scope>
    <source>
        <strain evidence="7 8">Q10-2</strain>
    </source>
</reference>
<dbReference type="CDD" id="cd00165">
    <property type="entry name" value="S4"/>
    <property type="match status" value="1"/>
</dbReference>
<dbReference type="InterPro" id="IPR002942">
    <property type="entry name" value="S4_RNA-bd"/>
</dbReference>
<gene>
    <name evidence="7" type="ORF">ISU02_22920</name>
</gene>
<dbReference type="InterPro" id="IPR050343">
    <property type="entry name" value="RsuA_PseudoU_synthase"/>
</dbReference>
<dbReference type="InterPro" id="IPR006145">
    <property type="entry name" value="PsdUridine_synth_RsuA/RluA"/>
</dbReference>
<name>A0ABS0A004_9FIRM</name>
<comment type="similarity">
    <text evidence="1 5">Belongs to the pseudouridine synthase RsuA family.</text>
</comment>
<dbReference type="Gene3D" id="3.10.290.10">
    <property type="entry name" value="RNA-binding S4 domain"/>
    <property type="match status" value="1"/>
</dbReference>
<keyword evidence="2 4" id="KW-0694">RNA-binding</keyword>
<organism evidence="7 8">
    <name type="scientific">Fusibacter ferrireducens</name>
    <dbReference type="NCBI Taxonomy" id="2785058"/>
    <lineage>
        <taxon>Bacteria</taxon>
        <taxon>Bacillati</taxon>
        <taxon>Bacillota</taxon>
        <taxon>Clostridia</taxon>
        <taxon>Eubacteriales</taxon>
        <taxon>Eubacteriales Family XII. Incertae Sedis</taxon>
        <taxon>Fusibacter</taxon>
    </lineage>
</organism>
<feature type="domain" description="RNA-binding S4" evidence="6">
    <location>
        <begin position="1"/>
        <end position="61"/>
    </location>
</feature>
<dbReference type="Pfam" id="PF01479">
    <property type="entry name" value="S4"/>
    <property type="match status" value="1"/>
</dbReference>
<dbReference type="Gene3D" id="3.30.70.580">
    <property type="entry name" value="Pseudouridine synthase I, catalytic domain, N-terminal subdomain"/>
    <property type="match status" value="1"/>
</dbReference>
<evidence type="ECO:0000313" key="7">
    <source>
        <dbReference type="EMBL" id="MBF4695961.1"/>
    </source>
</evidence>
<keyword evidence="3 5" id="KW-0413">Isomerase</keyword>
<dbReference type="InterPro" id="IPR000748">
    <property type="entry name" value="PsdUridine_synth_RsuA/RluB/E/F"/>
</dbReference>
<dbReference type="CDD" id="cd02553">
    <property type="entry name" value="PseudoU_synth_RsuA"/>
    <property type="match status" value="1"/>
</dbReference>
<sequence length="240" mass="27270">MRLDKLLSNMGKGSRNEMRDALKFGQVKVNGCVVKSGKLKVDVVTDEVLFQGQKVTYQKHIYLMMNKPQGVISATEDHHHKTVIDLLQEDVNFYNVFPVGRLDMDTEGLLLLTDDGELAHNLLSPKKHVPKLYFAKIDAKVTDLDVQKFKEGITIDDGYQCKPAELHILSSNESESEIELVIYEGKFHQVKRMFEAVEKKVTFLKRMKMGTLKLDENLPKGAYRELTQEELEGLVSGKGE</sequence>
<dbReference type="InterPro" id="IPR036986">
    <property type="entry name" value="S4_RNA-bd_sf"/>
</dbReference>
<dbReference type="SUPFAM" id="SSF55120">
    <property type="entry name" value="Pseudouridine synthase"/>
    <property type="match status" value="1"/>
</dbReference>
<accession>A0ABS0A004</accession>
<evidence type="ECO:0000256" key="4">
    <source>
        <dbReference type="PROSITE-ProRule" id="PRU00182"/>
    </source>
</evidence>
<dbReference type="SMART" id="SM00363">
    <property type="entry name" value="S4"/>
    <property type="match status" value="1"/>
</dbReference>
<evidence type="ECO:0000256" key="5">
    <source>
        <dbReference type="RuleBase" id="RU003887"/>
    </source>
</evidence>
<dbReference type="PROSITE" id="PS50889">
    <property type="entry name" value="S4"/>
    <property type="match status" value="1"/>
</dbReference>
<dbReference type="InterPro" id="IPR018496">
    <property type="entry name" value="PsdUridine_synth_RsuA/RluB_CS"/>
</dbReference>
<evidence type="ECO:0000313" key="8">
    <source>
        <dbReference type="Proteomes" id="UP000614200"/>
    </source>
</evidence>
<dbReference type="NCBIfam" id="TIGR00093">
    <property type="entry name" value="pseudouridine synthase"/>
    <property type="match status" value="1"/>
</dbReference>
<dbReference type="InterPro" id="IPR020103">
    <property type="entry name" value="PsdUridine_synth_cat_dom_sf"/>
</dbReference>
<dbReference type="EMBL" id="JADKNH010000025">
    <property type="protein sequence ID" value="MBF4695961.1"/>
    <property type="molecule type" value="Genomic_DNA"/>
</dbReference>
<dbReference type="PROSITE" id="PS01149">
    <property type="entry name" value="PSI_RSU"/>
    <property type="match status" value="1"/>
</dbReference>
<evidence type="ECO:0000256" key="1">
    <source>
        <dbReference type="ARBA" id="ARBA00008348"/>
    </source>
</evidence>